<evidence type="ECO:0000313" key="2">
    <source>
        <dbReference type="EMBL" id="KAK5692008.1"/>
    </source>
</evidence>
<proteinExistence type="predicted"/>
<evidence type="ECO:0000256" key="1">
    <source>
        <dbReference type="SAM" id="SignalP"/>
    </source>
</evidence>
<sequence>MKNCTIAATVAVLLSTTLAAAVHKRDDVSDKLAQVDTNALVIAAFQWHSDTAAVSAFLDNAAQAIASGQSFDLTGDAQSAFGSETNEKTQKGAIEGFICLDSVCDSDISFTGIGAAKIELEGGAFQSVLDQLNEISSAPEGTSALDVANAISIINNGNSTTDGRCAGVLPAIDLYFRSAADVLKRIIPGDTTLDGLTAARPAACNGISALSQVSS</sequence>
<keyword evidence="1" id="KW-0732">Signal</keyword>
<comment type="caution">
    <text evidence="2">The sequence shown here is derived from an EMBL/GenBank/DDBJ whole genome shotgun (WGS) entry which is preliminary data.</text>
</comment>
<dbReference type="AlphaFoldDB" id="A0AAN7ZYS7"/>
<accession>A0AAN7ZYS7</accession>
<dbReference type="EMBL" id="JAVRQU010000020">
    <property type="protein sequence ID" value="KAK5692008.1"/>
    <property type="molecule type" value="Genomic_DNA"/>
</dbReference>
<feature type="signal peptide" evidence="1">
    <location>
        <begin position="1"/>
        <end position="19"/>
    </location>
</feature>
<dbReference type="Proteomes" id="UP001310594">
    <property type="component" value="Unassembled WGS sequence"/>
</dbReference>
<organism evidence="2 3">
    <name type="scientific">Elasticomyces elasticus</name>
    <dbReference type="NCBI Taxonomy" id="574655"/>
    <lineage>
        <taxon>Eukaryota</taxon>
        <taxon>Fungi</taxon>
        <taxon>Dikarya</taxon>
        <taxon>Ascomycota</taxon>
        <taxon>Pezizomycotina</taxon>
        <taxon>Dothideomycetes</taxon>
        <taxon>Dothideomycetidae</taxon>
        <taxon>Mycosphaerellales</taxon>
        <taxon>Teratosphaeriaceae</taxon>
        <taxon>Elasticomyces</taxon>
    </lineage>
</organism>
<protein>
    <submittedName>
        <fullName evidence="2">Uncharacterized protein</fullName>
    </submittedName>
</protein>
<reference evidence="2" key="1">
    <citation type="submission" date="2023-08" db="EMBL/GenBank/DDBJ databases">
        <title>Black Yeasts Isolated from many extreme environments.</title>
        <authorList>
            <person name="Coleine C."/>
            <person name="Stajich J.E."/>
            <person name="Selbmann L."/>
        </authorList>
    </citation>
    <scope>NUCLEOTIDE SEQUENCE</scope>
    <source>
        <strain evidence="2">CCFEE 5810</strain>
    </source>
</reference>
<name>A0AAN7ZYS7_9PEZI</name>
<feature type="chain" id="PRO_5042933673" evidence="1">
    <location>
        <begin position="20"/>
        <end position="215"/>
    </location>
</feature>
<evidence type="ECO:0000313" key="3">
    <source>
        <dbReference type="Proteomes" id="UP001310594"/>
    </source>
</evidence>
<gene>
    <name evidence="2" type="ORF">LTR97_011181</name>
</gene>